<dbReference type="PANTHER" id="PTHR47618">
    <property type="entry name" value="BIFUNCTIONAL OLIGORIBONUCLEASE AND PAP PHOSPHATASE NRNA"/>
    <property type="match status" value="1"/>
</dbReference>
<evidence type="ECO:0000259" key="2">
    <source>
        <dbReference type="Pfam" id="PF02272"/>
    </source>
</evidence>
<evidence type="ECO:0000313" key="5">
    <source>
        <dbReference type="Proteomes" id="UP000070483"/>
    </source>
</evidence>
<feature type="domain" description="DDH" evidence="1">
    <location>
        <begin position="23"/>
        <end position="179"/>
    </location>
</feature>
<dbReference type="EMBL" id="AP019834">
    <property type="protein sequence ID" value="BBM46946.1"/>
    <property type="molecule type" value="Genomic_DNA"/>
</dbReference>
<organism evidence="4 5">
    <name type="scientific">Leptotrichia wadei</name>
    <dbReference type="NCBI Taxonomy" id="157687"/>
    <lineage>
        <taxon>Bacteria</taxon>
        <taxon>Fusobacteriati</taxon>
        <taxon>Fusobacteriota</taxon>
        <taxon>Fusobacteriia</taxon>
        <taxon>Fusobacteriales</taxon>
        <taxon>Leptotrichiaceae</taxon>
        <taxon>Leptotrichia</taxon>
    </lineage>
</organism>
<proteinExistence type="predicted"/>
<evidence type="ECO:0000313" key="3">
    <source>
        <dbReference type="EMBL" id="BBM46946.1"/>
    </source>
</evidence>
<dbReference type="EMBL" id="LSDD01000105">
    <property type="protein sequence ID" value="KXB64102.1"/>
    <property type="molecule type" value="Genomic_DNA"/>
</dbReference>
<name>A0A134A8R0_9FUSO</name>
<reference evidence="3 6" key="3">
    <citation type="submission" date="2019-07" db="EMBL/GenBank/DDBJ databases">
        <title>Complete Genome Sequence of Leptotrichia wadei Strain JMUB3933.</title>
        <authorList>
            <person name="Watanabe S."/>
            <person name="Cui L."/>
        </authorList>
    </citation>
    <scope>NUCLEOTIDE SEQUENCE [LARGE SCALE GENOMIC DNA]</scope>
    <source>
        <strain evidence="3 6">JMUB3933</strain>
    </source>
</reference>
<dbReference type="GO" id="GO:0003676">
    <property type="term" value="F:nucleic acid binding"/>
    <property type="evidence" value="ECO:0007669"/>
    <property type="project" value="InterPro"/>
</dbReference>
<reference evidence="5" key="1">
    <citation type="submission" date="2016-01" db="EMBL/GenBank/DDBJ databases">
        <authorList>
            <person name="Mitreva M."/>
            <person name="Pepin K.H."/>
            <person name="Mihindukulasuriya K.A."/>
            <person name="Fulton R."/>
            <person name="Fronick C."/>
            <person name="O'Laughlin M."/>
            <person name="Miner T."/>
            <person name="Herter B."/>
            <person name="Rosa B.A."/>
            <person name="Cordes M."/>
            <person name="Tomlinson C."/>
            <person name="Wollam A."/>
            <person name="Palsikar V.B."/>
            <person name="Mardis E.R."/>
            <person name="Wilson R.K."/>
        </authorList>
    </citation>
    <scope>NUCLEOTIDE SEQUENCE [LARGE SCALE GENOMIC DNA]</scope>
    <source>
        <strain evidence="5">KA00185</strain>
    </source>
</reference>
<gene>
    <name evidence="4" type="ORF">HMPREF3180_01510</name>
    <name evidence="3" type="ORF">JMUB3933_0446</name>
</gene>
<dbReference type="PANTHER" id="PTHR47618:SF1">
    <property type="entry name" value="BIFUNCTIONAL OLIGORIBONUCLEASE AND PAP PHOSPHATASE NRNA"/>
    <property type="match status" value="1"/>
</dbReference>
<keyword evidence="5" id="KW-1185">Reference proteome</keyword>
<dbReference type="InterPro" id="IPR051319">
    <property type="entry name" value="Oligoribo/pAp-PDE_c-di-AMP_PDE"/>
</dbReference>
<dbReference type="InterPro" id="IPR001667">
    <property type="entry name" value="DDH_dom"/>
</dbReference>
<sequence length="338" mass="38765">MNKNYKGNITPKEIIKEIKVAKNIVLTVHINPDGDALGSVLAFYFMIGEYCKKNNIEKDMKIVVDDKLPKYMRYFEDTKLISNYEKFCDEFNKNSQDNKKFDLFISLDCANEERYGRAVEIKKLSKKSINIDHHISNTEHANFNYVEDICSTGELLYQFLEILDIKLTKKIAEYMYLGIINDTGNFRHDNVTEQTFLVCSKLIGAGVNNHKIANIIFEVSEKKVELIGEVYKNKQINETYKFASYYLTQAKMKELGIEKDDTDGTAEMLLRIEGVEISLFVRENTDGSLKGSFRANDKYDVNKIASIFGGGGHIKAAGFRTDLSFEEILEKTYKELGK</sequence>
<dbReference type="Proteomes" id="UP000321397">
    <property type="component" value="Chromosome"/>
</dbReference>
<dbReference type="RefSeq" id="WP_060918164.1">
    <property type="nucleotide sequence ID" value="NZ_AP019834.1"/>
</dbReference>
<dbReference type="Pfam" id="PF02272">
    <property type="entry name" value="DHHA1"/>
    <property type="match status" value="1"/>
</dbReference>
<evidence type="ECO:0000313" key="6">
    <source>
        <dbReference type="Proteomes" id="UP000321397"/>
    </source>
</evidence>
<dbReference type="OrthoDB" id="9803668at2"/>
<dbReference type="PATRIC" id="fig|157687.3.peg.1502"/>
<evidence type="ECO:0000313" key="4">
    <source>
        <dbReference type="EMBL" id="KXB64102.1"/>
    </source>
</evidence>
<accession>A0A134A8R0</accession>
<dbReference type="Gene3D" id="3.90.1640.10">
    <property type="entry name" value="inorganic pyrophosphatase (n-terminal core)"/>
    <property type="match status" value="1"/>
</dbReference>
<protein>
    <submittedName>
        <fullName evidence="4">DHHA1 domain protein</fullName>
    </submittedName>
    <submittedName>
        <fullName evidence="3">Phosphoesterase RecJ domain-containing protein</fullName>
    </submittedName>
</protein>
<dbReference type="Pfam" id="PF01368">
    <property type="entry name" value="DHH"/>
    <property type="match status" value="1"/>
</dbReference>
<dbReference type="Gene3D" id="3.10.310.30">
    <property type="match status" value="1"/>
</dbReference>
<feature type="domain" description="DHHA1" evidence="2">
    <location>
        <begin position="252"/>
        <end position="331"/>
    </location>
</feature>
<evidence type="ECO:0000259" key="1">
    <source>
        <dbReference type="Pfam" id="PF01368"/>
    </source>
</evidence>
<dbReference type="SUPFAM" id="SSF64182">
    <property type="entry name" value="DHH phosphoesterases"/>
    <property type="match status" value="1"/>
</dbReference>
<reference evidence="4" key="2">
    <citation type="submission" date="2016-01" db="EMBL/GenBank/DDBJ databases">
        <authorList>
            <person name="Oliw E.H."/>
        </authorList>
    </citation>
    <scope>NUCLEOTIDE SEQUENCE [LARGE SCALE GENOMIC DNA]</scope>
    <source>
        <strain evidence="4">KA00185</strain>
    </source>
</reference>
<dbReference type="AlphaFoldDB" id="A0A134A8R0"/>
<dbReference type="Proteomes" id="UP000070483">
    <property type="component" value="Unassembled WGS sequence"/>
</dbReference>
<dbReference type="STRING" id="157687.HMPREF3180_01510"/>
<dbReference type="InterPro" id="IPR038763">
    <property type="entry name" value="DHH_sf"/>
</dbReference>
<dbReference type="InterPro" id="IPR003156">
    <property type="entry name" value="DHHA1_dom"/>
</dbReference>